<gene>
    <name evidence="20" type="ORF">SAMN05421644_1127</name>
</gene>
<dbReference type="Gene3D" id="3.30.450.20">
    <property type="entry name" value="PAS domain"/>
    <property type="match status" value="1"/>
</dbReference>
<dbReference type="PROSITE" id="PS50894">
    <property type="entry name" value="HPT"/>
    <property type="match status" value="1"/>
</dbReference>
<dbReference type="InterPro" id="IPR008207">
    <property type="entry name" value="Sig_transdc_His_kin_Hpt_dom"/>
</dbReference>
<dbReference type="Pfam" id="PF00512">
    <property type="entry name" value="HisKA"/>
    <property type="match status" value="1"/>
</dbReference>
<dbReference type="PROSITE" id="PS50112">
    <property type="entry name" value="PAS"/>
    <property type="match status" value="1"/>
</dbReference>
<dbReference type="Proteomes" id="UP000198672">
    <property type="component" value="Unassembled WGS sequence"/>
</dbReference>
<evidence type="ECO:0000259" key="19">
    <source>
        <dbReference type="PROSITE" id="PS50894"/>
    </source>
</evidence>
<feature type="modified residue" description="Phosphohistidine" evidence="12">
    <location>
        <position position="636"/>
    </location>
</feature>
<evidence type="ECO:0000256" key="10">
    <source>
        <dbReference type="ARBA" id="ARBA00023136"/>
    </source>
</evidence>
<dbReference type="Gene3D" id="1.10.287.130">
    <property type="match status" value="1"/>
</dbReference>
<dbReference type="PANTHER" id="PTHR45339:SF5">
    <property type="entry name" value="HISTIDINE KINASE"/>
    <property type="match status" value="1"/>
</dbReference>
<evidence type="ECO:0000259" key="15">
    <source>
        <dbReference type="PROSITE" id="PS50109"/>
    </source>
</evidence>
<dbReference type="FunFam" id="1.10.287.130:FF:000038">
    <property type="entry name" value="Sensory transduction histidine kinase"/>
    <property type="match status" value="1"/>
</dbReference>
<dbReference type="InterPro" id="IPR011006">
    <property type="entry name" value="CheY-like_superfamily"/>
</dbReference>
<keyword evidence="9" id="KW-0902">Two-component regulatory system</keyword>
<dbReference type="Pfam" id="PF01627">
    <property type="entry name" value="Hpt"/>
    <property type="match status" value="1"/>
</dbReference>
<keyword evidence="5" id="KW-0808">Transferase</keyword>
<keyword evidence="21" id="KW-1185">Reference proteome</keyword>
<comment type="catalytic activity">
    <reaction evidence="1">
        <text>ATP + protein L-histidine = ADP + protein N-phospho-L-histidine.</text>
        <dbReference type="EC" id="2.7.13.3"/>
    </reaction>
</comment>
<dbReference type="EMBL" id="FNOW01000012">
    <property type="protein sequence ID" value="SDX75348.1"/>
    <property type="molecule type" value="Genomic_DNA"/>
</dbReference>
<protein>
    <recommendedName>
        <fullName evidence="3">histidine kinase</fullName>
        <ecNumber evidence="3">2.7.13.3</ecNumber>
    </recommendedName>
</protein>
<dbReference type="SUPFAM" id="SSF52172">
    <property type="entry name" value="CheY-like"/>
    <property type="match status" value="1"/>
</dbReference>
<dbReference type="GO" id="GO:0000155">
    <property type="term" value="F:phosphorelay sensor kinase activity"/>
    <property type="evidence" value="ECO:0007669"/>
    <property type="project" value="InterPro"/>
</dbReference>
<dbReference type="CDD" id="cd00130">
    <property type="entry name" value="PAS"/>
    <property type="match status" value="1"/>
</dbReference>
<dbReference type="InterPro" id="IPR036890">
    <property type="entry name" value="HATPase_C_sf"/>
</dbReference>
<dbReference type="InterPro" id="IPR000700">
    <property type="entry name" value="PAS-assoc_C"/>
</dbReference>
<evidence type="ECO:0000256" key="4">
    <source>
        <dbReference type="ARBA" id="ARBA00022553"/>
    </source>
</evidence>
<dbReference type="GO" id="GO:0005886">
    <property type="term" value="C:plasma membrane"/>
    <property type="evidence" value="ECO:0007669"/>
    <property type="project" value="UniProtKB-SubCell"/>
</dbReference>
<feature type="domain" description="PAS" evidence="17">
    <location>
        <begin position="20"/>
        <end position="76"/>
    </location>
</feature>
<dbReference type="PANTHER" id="PTHR45339">
    <property type="entry name" value="HYBRID SIGNAL TRANSDUCTION HISTIDINE KINASE J"/>
    <property type="match status" value="1"/>
</dbReference>
<dbReference type="SMART" id="SM00091">
    <property type="entry name" value="PAS"/>
    <property type="match status" value="1"/>
</dbReference>
<dbReference type="SUPFAM" id="SSF47384">
    <property type="entry name" value="Homodimeric domain of signal transducing histidine kinase"/>
    <property type="match status" value="1"/>
</dbReference>
<dbReference type="Gene3D" id="1.20.120.160">
    <property type="entry name" value="HPT domain"/>
    <property type="match status" value="1"/>
</dbReference>
<evidence type="ECO:0000256" key="12">
    <source>
        <dbReference type="PROSITE-ProRule" id="PRU00110"/>
    </source>
</evidence>
<keyword evidence="8" id="KW-0067">ATP-binding</keyword>
<dbReference type="InterPro" id="IPR036097">
    <property type="entry name" value="HisK_dim/P_sf"/>
</dbReference>
<evidence type="ECO:0000256" key="8">
    <source>
        <dbReference type="ARBA" id="ARBA00022840"/>
    </source>
</evidence>
<dbReference type="PROSITE" id="PS50109">
    <property type="entry name" value="HIS_KIN"/>
    <property type="match status" value="1"/>
</dbReference>
<dbReference type="AlphaFoldDB" id="A0A1H3EAS5"/>
<dbReference type="InterPro" id="IPR003661">
    <property type="entry name" value="HisK_dim/P_dom"/>
</dbReference>
<dbReference type="PROSITE" id="PS50113">
    <property type="entry name" value="PAC"/>
    <property type="match status" value="1"/>
</dbReference>
<evidence type="ECO:0000256" key="5">
    <source>
        <dbReference type="ARBA" id="ARBA00022679"/>
    </source>
</evidence>
<evidence type="ECO:0000256" key="7">
    <source>
        <dbReference type="ARBA" id="ARBA00022777"/>
    </source>
</evidence>
<dbReference type="SMART" id="SM00448">
    <property type="entry name" value="REC"/>
    <property type="match status" value="1"/>
</dbReference>
<evidence type="ECO:0000256" key="14">
    <source>
        <dbReference type="SAM" id="Coils"/>
    </source>
</evidence>
<dbReference type="InterPro" id="IPR013656">
    <property type="entry name" value="PAS_4"/>
</dbReference>
<organism evidence="20 21">
    <name type="scientific">Allochromatium warmingii</name>
    <name type="common">Chromatium warmingii</name>
    <dbReference type="NCBI Taxonomy" id="61595"/>
    <lineage>
        <taxon>Bacteria</taxon>
        <taxon>Pseudomonadati</taxon>
        <taxon>Pseudomonadota</taxon>
        <taxon>Gammaproteobacteria</taxon>
        <taxon>Chromatiales</taxon>
        <taxon>Chromatiaceae</taxon>
        <taxon>Allochromatium</taxon>
    </lineage>
</organism>
<dbReference type="Gene3D" id="3.40.50.2300">
    <property type="match status" value="1"/>
</dbReference>
<keyword evidence="7" id="KW-0418">Kinase</keyword>
<name>A0A1H3EAS5_ALLWA</name>
<dbReference type="InterPro" id="IPR035965">
    <property type="entry name" value="PAS-like_dom_sf"/>
</dbReference>
<feature type="domain" description="HPt" evidence="19">
    <location>
        <begin position="597"/>
        <end position="694"/>
    </location>
</feature>
<evidence type="ECO:0000259" key="17">
    <source>
        <dbReference type="PROSITE" id="PS50112"/>
    </source>
</evidence>
<keyword evidence="10" id="KW-0472">Membrane</keyword>
<dbReference type="EC" id="2.7.13.3" evidence="3"/>
<feature type="modified residue" description="4-aspartylphosphate" evidence="13">
    <location>
        <position position="483"/>
    </location>
</feature>
<proteinExistence type="predicted"/>
<dbReference type="OrthoDB" id="9810730at2"/>
<dbReference type="SUPFAM" id="SSF55785">
    <property type="entry name" value="PYP-like sensor domain (PAS domain)"/>
    <property type="match status" value="1"/>
</dbReference>
<dbReference type="STRING" id="61595.SAMN05421644_1127"/>
<dbReference type="InterPro" id="IPR005467">
    <property type="entry name" value="His_kinase_dom"/>
</dbReference>
<evidence type="ECO:0000256" key="2">
    <source>
        <dbReference type="ARBA" id="ARBA00004370"/>
    </source>
</evidence>
<feature type="coiled-coil region" evidence="14">
    <location>
        <begin position="138"/>
        <end position="176"/>
    </location>
</feature>
<dbReference type="SUPFAM" id="SSF55874">
    <property type="entry name" value="ATPase domain of HSP90 chaperone/DNA topoisomerase II/histidine kinase"/>
    <property type="match status" value="1"/>
</dbReference>
<dbReference type="SMART" id="SM00387">
    <property type="entry name" value="HATPase_c"/>
    <property type="match status" value="1"/>
</dbReference>
<dbReference type="InterPro" id="IPR001789">
    <property type="entry name" value="Sig_transdc_resp-reg_receiver"/>
</dbReference>
<evidence type="ECO:0000313" key="20">
    <source>
        <dbReference type="EMBL" id="SDX75348.1"/>
    </source>
</evidence>
<evidence type="ECO:0000313" key="21">
    <source>
        <dbReference type="Proteomes" id="UP000198672"/>
    </source>
</evidence>
<dbReference type="RefSeq" id="WP_091332827.1">
    <property type="nucleotide sequence ID" value="NZ_FNOW01000012.1"/>
</dbReference>
<dbReference type="InterPro" id="IPR000014">
    <property type="entry name" value="PAS"/>
</dbReference>
<dbReference type="CDD" id="cd16922">
    <property type="entry name" value="HATPase_EvgS-ArcB-TorS-like"/>
    <property type="match status" value="1"/>
</dbReference>
<dbReference type="Gene3D" id="3.30.565.10">
    <property type="entry name" value="Histidine kinase-like ATPase, C-terminal domain"/>
    <property type="match status" value="1"/>
</dbReference>
<evidence type="ECO:0000256" key="1">
    <source>
        <dbReference type="ARBA" id="ARBA00000085"/>
    </source>
</evidence>
<feature type="domain" description="Histidine kinase" evidence="15">
    <location>
        <begin position="183"/>
        <end position="404"/>
    </location>
</feature>
<evidence type="ECO:0000256" key="11">
    <source>
        <dbReference type="ARBA" id="ARBA00023306"/>
    </source>
</evidence>
<keyword evidence="11" id="KW-0131">Cell cycle</keyword>
<keyword evidence="4 13" id="KW-0597">Phosphoprotein</keyword>
<dbReference type="InterPro" id="IPR036641">
    <property type="entry name" value="HPT_dom_sf"/>
</dbReference>
<evidence type="ECO:0000259" key="18">
    <source>
        <dbReference type="PROSITE" id="PS50113"/>
    </source>
</evidence>
<dbReference type="SUPFAM" id="SSF47226">
    <property type="entry name" value="Histidine-containing phosphotransfer domain, HPT domain"/>
    <property type="match status" value="1"/>
</dbReference>
<keyword evidence="14" id="KW-0175">Coiled coil</keyword>
<feature type="domain" description="Response regulatory" evidence="16">
    <location>
        <begin position="434"/>
        <end position="550"/>
    </location>
</feature>
<dbReference type="CDD" id="cd17546">
    <property type="entry name" value="REC_hyHK_CKI1_RcsC-like"/>
    <property type="match status" value="1"/>
</dbReference>
<dbReference type="NCBIfam" id="TIGR00229">
    <property type="entry name" value="sensory_box"/>
    <property type="match status" value="1"/>
</dbReference>
<evidence type="ECO:0000256" key="3">
    <source>
        <dbReference type="ARBA" id="ARBA00012438"/>
    </source>
</evidence>
<reference evidence="21" key="1">
    <citation type="submission" date="2016-10" db="EMBL/GenBank/DDBJ databases">
        <authorList>
            <person name="Varghese N."/>
            <person name="Submissions S."/>
        </authorList>
    </citation>
    <scope>NUCLEOTIDE SEQUENCE [LARGE SCALE GENOMIC DNA]</scope>
    <source>
        <strain evidence="21">DSM 173</strain>
    </source>
</reference>
<dbReference type="PROSITE" id="PS50110">
    <property type="entry name" value="RESPONSE_REGULATORY"/>
    <property type="match status" value="1"/>
</dbReference>
<feature type="domain" description="PAC" evidence="18">
    <location>
        <begin position="96"/>
        <end position="147"/>
    </location>
</feature>
<sequence>MDELSTTYNTDIPSTDAWDTETRFHALFEQIQAISVQGYDCNRRLIYWNAASTALYGYCAEEALGRQLEDLIIPDSMRETLITGVNAWVAGGPPIPAGELTLKRADGSPVRVFSSHVMLRGPDGQAQMYCVDIDLTERQRIQDELETYRSHLEDLVAERTTQLSEARAQAEAANQAKSAFLANMSHEIRTPLNAILGLTYLLIRDQSASPKSRDILTKIEHSANHLLSIINDILDVSKIEAGKFTLHAQDFPTQDLFEQLDSLILGQIRTKGLHFSRQTANLPPVLHGDQACLRQALLNYLSNAIKFTRAGEVKLVAEVLDETPTDVLIRFEVFDTGLGIAPTDLARLFQPFSQVDYSTTRQFEGTGLGLVITQRLAQLMGGETGAESQLGRGSRFWITVRLGKSLNTDALASLPTAPEAATEQRLRETFAGARILVAEDNEINQEVIRNLLELAGLQVDLAISGEHAIALACRAQYDLILMDIQMPKLDGVQATRQLRARHDWSPCPILAMTANVFAEERQIYLDAGMDDHIPKPVDPPHLYAMLLKWLARRPAANTVAAALTIKTESKSAPARIERLRACAGVDLEFGLRMVRGDLNIYMRILDKYVCNHSTDLPQLRQLLDIADYSAAHQIAHTLKGAAGTLGLTQIQTLMAELIEGIRAHQSPADLKQMLLKAELAQTELLDCLADDREK</sequence>
<dbReference type="PRINTS" id="PR00344">
    <property type="entry name" value="BCTRLSENSOR"/>
</dbReference>
<keyword evidence="6" id="KW-0547">Nucleotide-binding</keyword>
<dbReference type="InterPro" id="IPR004358">
    <property type="entry name" value="Sig_transdc_His_kin-like_C"/>
</dbReference>
<dbReference type="SMART" id="SM00388">
    <property type="entry name" value="HisKA"/>
    <property type="match status" value="1"/>
</dbReference>
<dbReference type="InterPro" id="IPR003594">
    <property type="entry name" value="HATPase_dom"/>
</dbReference>
<accession>A0A1H3EAS5</accession>
<evidence type="ECO:0000256" key="6">
    <source>
        <dbReference type="ARBA" id="ARBA00022741"/>
    </source>
</evidence>
<evidence type="ECO:0000256" key="13">
    <source>
        <dbReference type="PROSITE-ProRule" id="PRU00169"/>
    </source>
</evidence>
<dbReference type="CDD" id="cd00088">
    <property type="entry name" value="HPT"/>
    <property type="match status" value="1"/>
</dbReference>
<dbReference type="FunFam" id="3.30.565.10:FF:000010">
    <property type="entry name" value="Sensor histidine kinase RcsC"/>
    <property type="match status" value="1"/>
</dbReference>
<dbReference type="Pfam" id="PF08448">
    <property type="entry name" value="PAS_4"/>
    <property type="match status" value="1"/>
</dbReference>
<dbReference type="Pfam" id="PF02518">
    <property type="entry name" value="HATPase_c"/>
    <property type="match status" value="1"/>
</dbReference>
<dbReference type="Pfam" id="PF00072">
    <property type="entry name" value="Response_reg"/>
    <property type="match status" value="1"/>
</dbReference>
<dbReference type="CDD" id="cd00082">
    <property type="entry name" value="HisKA"/>
    <property type="match status" value="1"/>
</dbReference>
<evidence type="ECO:0000259" key="16">
    <source>
        <dbReference type="PROSITE" id="PS50110"/>
    </source>
</evidence>
<comment type="subcellular location">
    <subcellularLocation>
        <location evidence="2">Membrane</location>
    </subcellularLocation>
</comment>
<evidence type="ECO:0000256" key="9">
    <source>
        <dbReference type="ARBA" id="ARBA00023012"/>
    </source>
</evidence>
<dbReference type="GO" id="GO:0005524">
    <property type="term" value="F:ATP binding"/>
    <property type="evidence" value="ECO:0007669"/>
    <property type="project" value="UniProtKB-KW"/>
</dbReference>